<dbReference type="Proteomes" id="UP000002745">
    <property type="component" value="Chromosome"/>
</dbReference>
<feature type="binding site" evidence="2">
    <location>
        <position position="180"/>
    </location>
    <ligand>
        <name>Fe cation</name>
        <dbReference type="ChEBI" id="CHEBI:24875"/>
        <label>2</label>
    </ligand>
</feature>
<dbReference type="Gene3D" id="3.60.21.10">
    <property type="match status" value="1"/>
</dbReference>
<dbReference type="RefSeq" id="WP_015828738.1">
    <property type="nucleotide sequence ID" value="NC_012982.1"/>
</dbReference>
<dbReference type="Pfam" id="PF13277">
    <property type="entry name" value="YmdB"/>
    <property type="match status" value="1"/>
</dbReference>
<feature type="binding site" evidence="2">
    <location>
        <position position="155"/>
    </location>
    <ligand>
        <name>Fe cation</name>
        <dbReference type="ChEBI" id="CHEBI:24875"/>
        <label>2</label>
    </ligand>
</feature>
<sequence>MRLAFFGDVVGKSGRAAVIDNLPDVKFDLGLDFVVVNGENAAGGFGITEKIANDIFDAGADCITLGNHSWDQREMLTYIEREPRLIRPYNYPQGLEIPGRGAHLYTLPDGRRIYVIQIHGRVFMDSLDDPFQGVLRALQEAPLGVVADAIIVEVHAEASSEKACLAHLIDGQASLVVGAHTHTPSADDQIYPGGTAYMTDAGMCGDYDSVIGMKKEIIIQRQTTRLPSPRMEPADGEGTMCGVFVETDDATGLATRIDPIRIGGRLKETFPKL</sequence>
<accession>C6XR57</accession>
<dbReference type="GO" id="GO:0004113">
    <property type="term" value="F:2',3'-cyclic-nucleotide 3'-phosphodiesterase activity"/>
    <property type="evidence" value="ECO:0007669"/>
    <property type="project" value="TreeGrafter"/>
</dbReference>
<protein>
    <submittedName>
        <fullName evidence="3">Metallophosphoesterase</fullName>
    </submittedName>
</protein>
<evidence type="ECO:0000256" key="1">
    <source>
        <dbReference type="PIRSR" id="PIRSR004789-50"/>
    </source>
</evidence>
<dbReference type="KEGG" id="hba:Hbal_2919"/>
<dbReference type="PANTHER" id="PTHR36303">
    <property type="entry name" value="2',3'-CYCLIC-NUCLEOTIDE 2'-PHOSPHODIESTERASE"/>
    <property type="match status" value="1"/>
</dbReference>
<name>C6XR57_HIRBI</name>
<dbReference type="GO" id="GO:0046872">
    <property type="term" value="F:metal ion binding"/>
    <property type="evidence" value="ECO:0007669"/>
    <property type="project" value="UniProtKB-KW"/>
</dbReference>
<evidence type="ECO:0000313" key="4">
    <source>
        <dbReference type="Proteomes" id="UP000002745"/>
    </source>
</evidence>
<dbReference type="PANTHER" id="PTHR36303:SF1">
    <property type="entry name" value="2',3'-CYCLIC-NUCLEOTIDE 2'-PHOSPHODIESTERASE"/>
    <property type="match status" value="1"/>
</dbReference>
<organism evidence="3 4">
    <name type="scientific">Hirschia baltica (strain ATCC 49814 / DSM 5838 / IFAM 1418)</name>
    <dbReference type="NCBI Taxonomy" id="582402"/>
    <lineage>
        <taxon>Bacteria</taxon>
        <taxon>Pseudomonadati</taxon>
        <taxon>Pseudomonadota</taxon>
        <taxon>Alphaproteobacteria</taxon>
        <taxon>Hyphomonadales</taxon>
        <taxon>Hyphomonadaceae</taxon>
        <taxon>Hirschia</taxon>
    </lineage>
</organism>
<feature type="active site" description="Proton donor" evidence="1">
    <location>
        <position position="68"/>
    </location>
</feature>
<feature type="binding site" evidence="2">
    <location>
        <position position="67"/>
    </location>
    <ligand>
        <name>Fe cation</name>
        <dbReference type="ChEBI" id="CHEBI:24875"/>
        <label>2</label>
    </ligand>
</feature>
<keyword evidence="4" id="KW-1185">Reference proteome</keyword>
<feature type="binding site" evidence="2">
    <location>
        <position position="182"/>
    </location>
    <ligand>
        <name>Fe cation</name>
        <dbReference type="ChEBI" id="CHEBI:24875"/>
        <label>1</label>
    </ligand>
</feature>
<reference evidence="4" key="1">
    <citation type="journal article" date="2011" name="J. Bacteriol.">
        <title>Genome sequences of eight morphologically diverse alphaproteobacteria.</title>
        <authorList>
            <consortium name="US DOE Joint Genome Institute"/>
            <person name="Brown P.J."/>
            <person name="Kysela D.T."/>
            <person name="Buechlein A."/>
            <person name="Hemmerich C."/>
            <person name="Brun Y.V."/>
        </authorList>
    </citation>
    <scope>NUCLEOTIDE SEQUENCE [LARGE SCALE GENOMIC DNA]</scope>
    <source>
        <strain evidence="4">ATCC 49814 / DSM 5838 / IFAM 1418</strain>
    </source>
</reference>
<dbReference type="OrthoDB" id="9801109at2"/>
<feature type="binding site" evidence="2">
    <location>
        <position position="40"/>
    </location>
    <ligand>
        <name>Fe cation</name>
        <dbReference type="ChEBI" id="CHEBI:24875"/>
        <label>1</label>
    </ligand>
</feature>
<dbReference type="SUPFAM" id="SSF56300">
    <property type="entry name" value="Metallo-dependent phosphatases"/>
    <property type="match status" value="1"/>
</dbReference>
<gene>
    <name evidence="3" type="ordered locus">Hbal_2919</name>
</gene>
<dbReference type="eggNOG" id="COG1692">
    <property type="taxonomic scope" value="Bacteria"/>
</dbReference>
<proteinExistence type="predicted"/>
<dbReference type="InterPro" id="IPR029052">
    <property type="entry name" value="Metallo-depent_PP-like"/>
</dbReference>
<feature type="binding site" evidence="2">
    <location>
        <position position="39"/>
    </location>
    <ligand>
        <name>Fe cation</name>
        <dbReference type="ChEBI" id="CHEBI:24875"/>
        <label>2</label>
    </ligand>
</feature>
<feature type="binding site" evidence="2">
    <location>
        <position position="8"/>
    </location>
    <ligand>
        <name>Fe cation</name>
        <dbReference type="ChEBI" id="CHEBI:24875"/>
        <label>1</label>
    </ligand>
</feature>
<evidence type="ECO:0000313" key="3">
    <source>
        <dbReference type="EMBL" id="ACT60588.1"/>
    </source>
</evidence>
<dbReference type="InterPro" id="IPR005235">
    <property type="entry name" value="YmdB-like"/>
</dbReference>
<keyword evidence="2" id="KW-0479">Metal-binding</keyword>
<dbReference type="HOGENOM" id="CLU_068238_0_0_5"/>
<dbReference type="PIRSF" id="PIRSF004789">
    <property type="entry name" value="DR1281"/>
    <property type="match status" value="1"/>
</dbReference>
<evidence type="ECO:0000256" key="2">
    <source>
        <dbReference type="PIRSR" id="PIRSR004789-51"/>
    </source>
</evidence>
<dbReference type="AlphaFoldDB" id="C6XR57"/>
<feature type="binding site" evidence="2">
    <location>
        <position position="39"/>
    </location>
    <ligand>
        <name>Fe cation</name>
        <dbReference type="ChEBI" id="CHEBI:24875"/>
        <label>1</label>
    </ligand>
</feature>
<dbReference type="STRING" id="582402.Hbal_2919"/>
<dbReference type="EMBL" id="CP001678">
    <property type="protein sequence ID" value="ACT60588.1"/>
    <property type="molecule type" value="Genomic_DNA"/>
</dbReference>